<evidence type="ECO:0000313" key="2">
    <source>
        <dbReference type="EMBL" id="ELR17644.1"/>
    </source>
</evidence>
<proteinExistence type="predicted"/>
<organism evidence="2 3">
    <name type="scientific">Acanthamoeba castellanii (strain ATCC 30010 / Neff)</name>
    <dbReference type="NCBI Taxonomy" id="1257118"/>
    <lineage>
        <taxon>Eukaryota</taxon>
        <taxon>Amoebozoa</taxon>
        <taxon>Discosea</taxon>
        <taxon>Longamoebia</taxon>
        <taxon>Centramoebida</taxon>
        <taxon>Acanthamoebidae</taxon>
        <taxon>Acanthamoeba</taxon>
    </lineage>
</organism>
<evidence type="ECO:0000313" key="3">
    <source>
        <dbReference type="Proteomes" id="UP000011083"/>
    </source>
</evidence>
<dbReference type="KEGG" id="acan:ACA1_064280"/>
<evidence type="ECO:0000256" key="1">
    <source>
        <dbReference type="SAM" id="MobiDB-lite"/>
    </source>
</evidence>
<feature type="region of interest" description="Disordered" evidence="1">
    <location>
        <begin position="28"/>
        <end position="158"/>
    </location>
</feature>
<feature type="compositionally biased region" description="Basic residues" evidence="1">
    <location>
        <begin position="42"/>
        <end position="53"/>
    </location>
</feature>
<gene>
    <name evidence="2" type="ORF">ACA1_064280</name>
</gene>
<dbReference type="Proteomes" id="UP000011083">
    <property type="component" value="Unassembled WGS sequence"/>
</dbReference>
<name>L8GWQ8_ACACF</name>
<dbReference type="RefSeq" id="XP_004339657.1">
    <property type="nucleotide sequence ID" value="XM_004339609.1"/>
</dbReference>
<dbReference type="AlphaFoldDB" id="L8GWQ8"/>
<reference evidence="2 3" key="1">
    <citation type="journal article" date="2013" name="Genome Biol.">
        <title>Genome of Acanthamoeba castellanii highlights extensive lateral gene transfer and early evolution of tyrosine kinase signaling.</title>
        <authorList>
            <person name="Clarke M."/>
            <person name="Lohan A.J."/>
            <person name="Liu B."/>
            <person name="Lagkouvardos I."/>
            <person name="Roy S."/>
            <person name="Zafar N."/>
            <person name="Bertelli C."/>
            <person name="Schilde C."/>
            <person name="Kianianmomeni A."/>
            <person name="Burglin T.R."/>
            <person name="Frech C."/>
            <person name="Turcotte B."/>
            <person name="Kopec K.O."/>
            <person name="Synnott J.M."/>
            <person name="Choo C."/>
            <person name="Paponov I."/>
            <person name="Finkler A."/>
            <person name="Soon Heng Tan C."/>
            <person name="Hutchins A.P."/>
            <person name="Weinmeier T."/>
            <person name="Rattei T."/>
            <person name="Chu J.S."/>
            <person name="Gimenez G."/>
            <person name="Irimia M."/>
            <person name="Rigden D.J."/>
            <person name="Fitzpatrick D.A."/>
            <person name="Lorenzo-Morales J."/>
            <person name="Bateman A."/>
            <person name="Chiu C.H."/>
            <person name="Tang P."/>
            <person name="Hegemann P."/>
            <person name="Fromm H."/>
            <person name="Raoult D."/>
            <person name="Greub G."/>
            <person name="Miranda-Saavedra D."/>
            <person name="Chen N."/>
            <person name="Nash P."/>
            <person name="Ginger M.L."/>
            <person name="Horn M."/>
            <person name="Schaap P."/>
            <person name="Caler L."/>
            <person name="Loftus B."/>
        </authorList>
    </citation>
    <scope>NUCLEOTIDE SEQUENCE [LARGE SCALE GENOMIC DNA]</scope>
    <source>
        <strain evidence="2 3">Neff</strain>
    </source>
</reference>
<feature type="compositionally biased region" description="Basic and acidic residues" evidence="1">
    <location>
        <begin position="148"/>
        <end position="158"/>
    </location>
</feature>
<feature type="compositionally biased region" description="Low complexity" evidence="1">
    <location>
        <begin position="28"/>
        <end position="41"/>
    </location>
</feature>
<keyword evidence="3" id="KW-1185">Reference proteome</keyword>
<sequence length="158" mass="17028">MYRTPTRTLGRVANTSTLAPFHLRALAAAAGTSSAKSSSSHHAGHKEHGRKRPAKDEDDDSDREDEEDINKLAGADDAKTPDELVVGDLREQMAENVGLDGDHEIGREGGEGRLHALHDAEQDALERRGYGGEEVPYTASATDDPDDRSEQVDIGRSA</sequence>
<feature type="compositionally biased region" description="Acidic residues" evidence="1">
    <location>
        <begin position="56"/>
        <end position="68"/>
    </location>
</feature>
<dbReference type="EMBL" id="KB007974">
    <property type="protein sequence ID" value="ELR17644.1"/>
    <property type="molecule type" value="Genomic_DNA"/>
</dbReference>
<protein>
    <submittedName>
        <fullName evidence="2">Uncharacterized protein</fullName>
    </submittedName>
</protein>
<feature type="compositionally biased region" description="Basic and acidic residues" evidence="1">
    <location>
        <begin position="74"/>
        <end position="93"/>
    </location>
</feature>
<dbReference type="GeneID" id="14918312"/>
<feature type="compositionally biased region" description="Basic and acidic residues" evidence="1">
    <location>
        <begin position="100"/>
        <end position="131"/>
    </location>
</feature>
<dbReference type="VEuPathDB" id="AmoebaDB:ACA1_064280"/>
<accession>L8GWQ8</accession>